<accession>A0A9P6DNZ4</accession>
<dbReference type="Proteomes" id="UP000886523">
    <property type="component" value="Unassembled WGS sequence"/>
</dbReference>
<sequence length="94" mass="10992">MVLPLTLHERNRSDVRRTCKLPFTEESTPPIFSQKNSAILCSDAHRLSRHRRTPRSIFRDRPCRFYSYCSCGGWKGPCPVAFNFYRSDLEAPQK</sequence>
<organism evidence="1 2">
    <name type="scientific">Hydnum rufescens UP504</name>
    <dbReference type="NCBI Taxonomy" id="1448309"/>
    <lineage>
        <taxon>Eukaryota</taxon>
        <taxon>Fungi</taxon>
        <taxon>Dikarya</taxon>
        <taxon>Basidiomycota</taxon>
        <taxon>Agaricomycotina</taxon>
        <taxon>Agaricomycetes</taxon>
        <taxon>Cantharellales</taxon>
        <taxon>Hydnaceae</taxon>
        <taxon>Hydnum</taxon>
    </lineage>
</organism>
<name>A0A9P6DNZ4_9AGAM</name>
<protein>
    <submittedName>
        <fullName evidence="1">Uncharacterized protein</fullName>
    </submittedName>
</protein>
<proteinExistence type="predicted"/>
<evidence type="ECO:0000313" key="1">
    <source>
        <dbReference type="EMBL" id="KAF9505733.1"/>
    </source>
</evidence>
<evidence type="ECO:0000313" key="2">
    <source>
        <dbReference type="Proteomes" id="UP000886523"/>
    </source>
</evidence>
<comment type="caution">
    <text evidence="1">The sequence shown here is derived from an EMBL/GenBank/DDBJ whole genome shotgun (WGS) entry which is preliminary data.</text>
</comment>
<dbReference type="EMBL" id="MU129138">
    <property type="protein sequence ID" value="KAF9505733.1"/>
    <property type="molecule type" value="Genomic_DNA"/>
</dbReference>
<dbReference type="AlphaFoldDB" id="A0A9P6DNZ4"/>
<keyword evidence="2" id="KW-1185">Reference proteome</keyword>
<reference evidence="1" key="1">
    <citation type="journal article" date="2020" name="Nat. Commun.">
        <title>Large-scale genome sequencing of mycorrhizal fungi provides insights into the early evolution of symbiotic traits.</title>
        <authorList>
            <person name="Miyauchi S."/>
            <person name="Kiss E."/>
            <person name="Kuo A."/>
            <person name="Drula E."/>
            <person name="Kohler A."/>
            <person name="Sanchez-Garcia M."/>
            <person name="Morin E."/>
            <person name="Andreopoulos B."/>
            <person name="Barry K.W."/>
            <person name="Bonito G."/>
            <person name="Buee M."/>
            <person name="Carver A."/>
            <person name="Chen C."/>
            <person name="Cichocki N."/>
            <person name="Clum A."/>
            <person name="Culley D."/>
            <person name="Crous P.W."/>
            <person name="Fauchery L."/>
            <person name="Girlanda M."/>
            <person name="Hayes R.D."/>
            <person name="Keri Z."/>
            <person name="LaButti K."/>
            <person name="Lipzen A."/>
            <person name="Lombard V."/>
            <person name="Magnuson J."/>
            <person name="Maillard F."/>
            <person name="Murat C."/>
            <person name="Nolan M."/>
            <person name="Ohm R.A."/>
            <person name="Pangilinan J."/>
            <person name="Pereira M.F."/>
            <person name="Perotto S."/>
            <person name="Peter M."/>
            <person name="Pfister S."/>
            <person name="Riley R."/>
            <person name="Sitrit Y."/>
            <person name="Stielow J.B."/>
            <person name="Szollosi G."/>
            <person name="Zifcakova L."/>
            <person name="Stursova M."/>
            <person name="Spatafora J.W."/>
            <person name="Tedersoo L."/>
            <person name="Vaario L.M."/>
            <person name="Yamada A."/>
            <person name="Yan M."/>
            <person name="Wang P."/>
            <person name="Xu J."/>
            <person name="Bruns T."/>
            <person name="Baldrian P."/>
            <person name="Vilgalys R."/>
            <person name="Dunand C."/>
            <person name="Henrissat B."/>
            <person name="Grigoriev I.V."/>
            <person name="Hibbett D."/>
            <person name="Nagy L.G."/>
            <person name="Martin F.M."/>
        </authorList>
    </citation>
    <scope>NUCLEOTIDE SEQUENCE</scope>
    <source>
        <strain evidence="1">UP504</strain>
    </source>
</reference>
<gene>
    <name evidence="1" type="ORF">BS47DRAFT_511796</name>
</gene>